<dbReference type="Proteomes" id="UP001154078">
    <property type="component" value="Chromosome 1"/>
</dbReference>
<keyword evidence="2" id="KW-1185">Reference proteome</keyword>
<dbReference type="EMBL" id="OV121132">
    <property type="protein sequence ID" value="CAH0546930.1"/>
    <property type="molecule type" value="Genomic_DNA"/>
</dbReference>
<dbReference type="AlphaFoldDB" id="A0A9P0FC99"/>
<protein>
    <submittedName>
        <fullName evidence="1">Uncharacterized protein</fullName>
    </submittedName>
</protein>
<gene>
    <name evidence="1" type="ORF">MELIAE_LOCUS1005</name>
</gene>
<proteinExistence type="predicted"/>
<reference evidence="1" key="1">
    <citation type="submission" date="2021-12" db="EMBL/GenBank/DDBJ databases">
        <authorList>
            <person name="King R."/>
        </authorList>
    </citation>
    <scope>NUCLEOTIDE SEQUENCE</scope>
</reference>
<organism evidence="1 2">
    <name type="scientific">Brassicogethes aeneus</name>
    <name type="common">Rape pollen beetle</name>
    <name type="synonym">Meligethes aeneus</name>
    <dbReference type="NCBI Taxonomy" id="1431903"/>
    <lineage>
        <taxon>Eukaryota</taxon>
        <taxon>Metazoa</taxon>
        <taxon>Ecdysozoa</taxon>
        <taxon>Arthropoda</taxon>
        <taxon>Hexapoda</taxon>
        <taxon>Insecta</taxon>
        <taxon>Pterygota</taxon>
        <taxon>Neoptera</taxon>
        <taxon>Endopterygota</taxon>
        <taxon>Coleoptera</taxon>
        <taxon>Polyphaga</taxon>
        <taxon>Cucujiformia</taxon>
        <taxon>Nitidulidae</taxon>
        <taxon>Meligethinae</taxon>
        <taxon>Brassicogethes</taxon>
    </lineage>
</organism>
<evidence type="ECO:0000313" key="2">
    <source>
        <dbReference type="Proteomes" id="UP001154078"/>
    </source>
</evidence>
<evidence type="ECO:0000313" key="1">
    <source>
        <dbReference type="EMBL" id="CAH0546930.1"/>
    </source>
</evidence>
<name>A0A9P0FC99_BRAAE</name>
<dbReference type="OrthoDB" id="8197165at2759"/>
<sequence>MGLLLSSMPYFRLKHYQKEARNKHFRQFRESFSRKFSREQCNTDIINRLLLTSDPYLSCNSKNKSKKSEPFCKTTLEILLPGKVTQEVESDEEVWDSSD</sequence>
<accession>A0A9P0FC99</accession>